<dbReference type="Proteomes" id="UP000284543">
    <property type="component" value="Unassembled WGS sequence"/>
</dbReference>
<proteinExistence type="predicted"/>
<organism evidence="1 2">
    <name type="scientific">Enterocloster bolteae</name>
    <dbReference type="NCBI Taxonomy" id="208479"/>
    <lineage>
        <taxon>Bacteria</taxon>
        <taxon>Bacillati</taxon>
        <taxon>Bacillota</taxon>
        <taxon>Clostridia</taxon>
        <taxon>Lachnospirales</taxon>
        <taxon>Lachnospiraceae</taxon>
        <taxon>Enterocloster</taxon>
    </lineage>
</organism>
<protein>
    <submittedName>
        <fullName evidence="1">Uncharacterized protein</fullName>
    </submittedName>
</protein>
<dbReference type="EMBL" id="QRZM01000013">
    <property type="protein sequence ID" value="RGV72589.1"/>
    <property type="molecule type" value="Genomic_DNA"/>
</dbReference>
<dbReference type="KEGG" id="cbol:CGC65_26425"/>
<evidence type="ECO:0000313" key="1">
    <source>
        <dbReference type="EMBL" id="RGV72589.1"/>
    </source>
</evidence>
<comment type="caution">
    <text evidence="1">The sequence shown here is derived from an EMBL/GenBank/DDBJ whole genome shotgun (WGS) entry which is preliminary data.</text>
</comment>
<dbReference type="AlphaFoldDB" id="A0A412YY52"/>
<dbReference type="RefSeq" id="WP_002566578.1">
    <property type="nucleotide sequence ID" value="NZ_CABKUK010000003.1"/>
</dbReference>
<gene>
    <name evidence="1" type="ORF">DWW02_23390</name>
</gene>
<reference evidence="1 2" key="1">
    <citation type="submission" date="2018-08" db="EMBL/GenBank/DDBJ databases">
        <title>A genome reference for cultivated species of the human gut microbiota.</title>
        <authorList>
            <person name="Zou Y."/>
            <person name="Xue W."/>
            <person name="Luo G."/>
        </authorList>
    </citation>
    <scope>NUCLEOTIDE SEQUENCE [LARGE SCALE GENOMIC DNA]</scope>
    <source>
        <strain evidence="1 2">AF14-18</strain>
    </source>
</reference>
<name>A0A412YY52_9FIRM</name>
<evidence type="ECO:0000313" key="2">
    <source>
        <dbReference type="Proteomes" id="UP000284543"/>
    </source>
</evidence>
<accession>A0A412YY52</accession>
<sequence length="182" mass="19691">MENNTLKASIGIDFSLIGTQLHAMYEKNEGGYAVLLIPSEQTPDSGISVKDLIDDIKKMAKGVSGSDTAVDTTQLETAMTEAAKEGGGSTSMKLEDIVIRLQMAYLYICKKGENSVLEYAFQLQVVTEGLVPETIKPIVDVTNLSISVWNTDRKKVVDKMALITVDEYLGVAALPDKSQAAK</sequence>